<evidence type="ECO:0000256" key="1">
    <source>
        <dbReference type="SAM" id="MobiDB-lite"/>
    </source>
</evidence>
<feature type="region of interest" description="Disordered" evidence="1">
    <location>
        <begin position="295"/>
        <end position="323"/>
    </location>
</feature>
<keyword evidence="3" id="KW-1185">Reference proteome</keyword>
<accession>A0A0S4IQ27</accession>
<gene>
    <name evidence="2" type="ORF">BSAL_54140</name>
</gene>
<evidence type="ECO:0000313" key="2">
    <source>
        <dbReference type="EMBL" id="CUE72284.1"/>
    </source>
</evidence>
<sequence length="323" mass="36319">MYAKTNKQKKTRLFLTSESTLNYFSKEKCPHVTCLSCFSCINSESKPNNIDIMQTFLPHAYNTRLFQCMVDNSSCLDGFFCPWCQTASQQNAFSPIPLPSRMKCHAATSLCIGELLCLGLPLRITNVFFRMKVKERFHLHEENESDMKSCCIGFWCVWCSVSQTYREMSIRHQCPGGVCVGDTPYAKPGVVAPQDEGFLAQQRVAQQLATLQSSQQQVLLQALRSGGACAAVMNDPYIQAQQLAAMAALQQQQQHHGTGNNSGALSLQIQQQQLLILQQQQRLLLLQQQQQYQTNGYPHNAQPPNNLYGDTWQSQHPNMVEGS</sequence>
<dbReference type="VEuPathDB" id="TriTrypDB:BSAL_54140"/>
<dbReference type="NCBIfam" id="TIGR01571">
    <property type="entry name" value="A_thal_Cys_rich"/>
    <property type="match status" value="1"/>
</dbReference>
<dbReference type="Proteomes" id="UP000051952">
    <property type="component" value="Unassembled WGS sequence"/>
</dbReference>
<feature type="compositionally biased region" description="Polar residues" evidence="1">
    <location>
        <begin position="295"/>
        <end position="305"/>
    </location>
</feature>
<protein>
    <submittedName>
        <fullName evidence="2">Ama1 protein, putative</fullName>
    </submittedName>
</protein>
<organism evidence="2 3">
    <name type="scientific">Bodo saltans</name>
    <name type="common">Flagellated protozoan</name>
    <dbReference type="NCBI Taxonomy" id="75058"/>
    <lineage>
        <taxon>Eukaryota</taxon>
        <taxon>Discoba</taxon>
        <taxon>Euglenozoa</taxon>
        <taxon>Kinetoplastea</taxon>
        <taxon>Metakinetoplastina</taxon>
        <taxon>Eubodonida</taxon>
        <taxon>Bodonidae</taxon>
        <taxon>Bodo</taxon>
    </lineage>
</organism>
<dbReference type="OrthoDB" id="1045822at2759"/>
<dbReference type="EMBL" id="CYKH01000123">
    <property type="protein sequence ID" value="CUE72284.1"/>
    <property type="molecule type" value="Genomic_DNA"/>
</dbReference>
<dbReference type="InterPro" id="IPR006461">
    <property type="entry name" value="PLAC_motif_containing"/>
</dbReference>
<evidence type="ECO:0000313" key="3">
    <source>
        <dbReference type="Proteomes" id="UP000051952"/>
    </source>
</evidence>
<dbReference type="Pfam" id="PF04749">
    <property type="entry name" value="PLAC8"/>
    <property type="match status" value="1"/>
</dbReference>
<name>A0A0S4IQ27_BODSA</name>
<reference evidence="3" key="1">
    <citation type="submission" date="2015-09" db="EMBL/GenBank/DDBJ databases">
        <authorList>
            <consortium name="Pathogen Informatics"/>
        </authorList>
    </citation>
    <scope>NUCLEOTIDE SEQUENCE [LARGE SCALE GENOMIC DNA]</scope>
    <source>
        <strain evidence="3">Lake Konstanz</strain>
    </source>
</reference>
<proteinExistence type="predicted"/>
<dbReference type="AlphaFoldDB" id="A0A0S4IQ27"/>